<accession>A0A9P8S3K1</accession>
<reference evidence="3 4" key="1">
    <citation type="submission" date="2020-07" db="EMBL/GenBank/DDBJ databases">
        <title>Metarhizium humberi genome.</title>
        <authorList>
            <person name="Lysoe E."/>
        </authorList>
    </citation>
    <scope>NUCLEOTIDE SEQUENCE [LARGE SCALE GENOMIC DNA]</scope>
    <source>
        <strain evidence="3 4">ESALQ1638</strain>
    </source>
</reference>
<evidence type="ECO:0000313" key="4">
    <source>
        <dbReference type="Proteomes" id="UP000764110"/>
    </source>
</evidence>
<comment type="caution">
    <text evidence="3">The sequence shown here is derived from an EMBL/GenBank/DDBJ whole genome shotgun (WGS) entry which is preliminary data.</text>
</comment>
<name>A0A9P8S3K1_9HYPO</name>
<dbReference type="Pfam" id="PF00106">
    <property type="entry name" value="adh_short"/>
    <property type="match status" value="2"/>
</dbReference>
<dbReference type="PRINTS" id="PR00081">
    <property type="entry name" value="GDHRDH"/>
</dbReference>
<gene>
    <name evidence="3" type="ORF">MHUMG1_09432</name>
</gene>
<dbReference type="GO" id="GO:0016616">
    <property type="term" value="F:oxidoreductase activity, acting on the CH-OH group of donors, NAD or NADP as acceptor"/>
    <property type="evidence" value="ECO:0007669"/>
    <property type="project" value="UniProtKB-ARBA"/>
</dbReference>
<protein>
    <recommendedName>
        <fullName evidence="5">NAD(P)-binding domain protein</fullName>
    </recommendedName>
</protein>
<dbReference type="AlphaFoldDB" id="A0A9P8S3K1"/>
<evidence type="ECO:0000313" key="3">
    <source>
        <dbReference type="EMBL" id="KAH0592787.1"/>
    </source>
</evidence>
<evidence type="ECO:0000256" key="1">
    <source>
        <dbReference type="ARBA" id="ARBA00006484"/>
    </source>
</evidence>
<dbReference type="SUPFAM" id="SSF51735">
    <property type="entry name" value="NAD(P)-binding Rossmann-fold domains"/>
    <property type="match status" value="1"/>
</dbReference>
<proteinExistence type="inferred from homology"/>
<dbReference type="Proteomes" id="UP000764110">
    <property type="component" value="Unassembled WGS sequence"/>
</dbReference>
<organism evidence="3 4">
    <name type="scientific">Metarhizium humberi</name>
    <dbReference type="NCBI Taxonomy" id="2596975"/>
    <lineage>
        <taxon>Eukaryota</taxon>
        <taxon>Fungi</taxon>
        <taxon>Dikarya</taxon>
        <taxon>Ascomycota</taxon>
        <taxon>Pezizomycotina</taxon>
        <taxon>Sordariomycetes</taxon>
        <taxon>Hypocreomycetidae</taxon>
        <taxon>Hypocreales</taxon>
        <taxon>Clavicipitaceae</taxon>
        <taxon>Metarhizium</taxon>
    </lineage>
</organism>
<evidence type="ECO:0008006" key="5">
    <source>
        <dbReference type="Google" id="ProtNLM"/>
    </source>
</evidence>
<dbReference type="Gene3D" id="3.40.50.720">
    <property type="entry name" value="NAD(P)-binding Rossmann-like Domain"/>
    <property type="match status" value="1"/>
</dbReference>
<dbReference type="InterPro" id="IPR036291">
    <property type="entry name" value="NAD(P)-bd_dom_sf"/>
</dbReference>
<dbReference type="EMBL" id="JACEFI010000026">
    <property type="protein sequence ID" value="KAH0592787.1"/>
    <property type="molecule type" value="Genomic_DNA"/>
</dbReference>
<dbReference type="GO" id="GO:0050664">
    <property type="term" value="F:oxidoreductase activity, acting on NAD(P)H, oxygen as acceptor"/>
    <property type="evidence" value="ECO:0007669"/>
    <property type="project" value="TreeGrafter"/>
</dbReference>
<dbReference type="PANTHER" id="PTHR43008">
    <property type="entry name" value="BENZIL REDUCTASE"/>
    <property type="match status" value="1"/>
</dbReference>
<evidence type="ECO:0000256" key="2">
    <source>
        <dbReference type="ARBA" id="ARBA00023002"/>
    </source>
</evidence>
<dbReference type="InterPro" id="IPR002347">
    <property type="entry name" value="SDR_fam"/>
</dbReference>
<sequence>MDALVKTPKHLPEDIMASKIILVTGANTGLGLEIVKALCGSIAQYEILLGGRSLDKAKAAVSEIVTSFPSAEGRVTAIQVDVEDDGSIAAAFDSVKNKYGRLDVLVNNAGESTSNQLLRGRICAILTASGALFDIEFLTGSMTMRQVWNQSWNVNITGSQIMTSVFIPLLLESDDPRLLFITSGTSTLAGSENLDLPINRVPPKGWPKGGPPPISIPAYRSSKAGMNMMMREWHRTLKEDGVKVWAISPGYLATGLGGSVEVNKKQGAADPAIGGQFVKDVIEGHRDDDVGKVILRDRVQPC</sequence>
<keyword evidence="4" id="KW-1185">Reference proteome</keyword>
<keyword evidence="2" id="KW-0560">Oxidoreductase</keyword>
<comment type="similarity">
    <text evidence="1">Belongs to the short-chain dehydrogenases/reductases (SDR) family.</text>
</comment>
<dbReference type="PANTHER" id="PTHR43008:SF8">
    <property type="entry name" value="BENZIL REDUCTASE ((S)-BENZOIN FORMING) IRC24"/>
    <property type="match status" value="1"/>
</dbReference>